<reference evidence="1" key="1">
    <citation type="submission" date="2004-02" db="EMBL/GenBank/DDBJ databases">
        <title>The genome sequence of the enterobacterial phytopathogen Erwinia carotovora subsp. atroseptica SCRI1043 and functional genomic identification of novel virulence factors.</title>
        <authorList>
            <person name="Bell K.S."/>
            <person name="Sebaihia M."/>
            <person name="Pritchard L."/>
            <person name="Holden M."/>
            <person name="Hyman L.J."/>
            <person name="Holeva M.C."/>
            <person name="Thomson N.R."/>
            <person name="Bentley S.D."/>
            <person name="Churcher C."/>
            <person name="Mungall K."/>
            <person name="Atkin R."/>
            <person name="Bason N."/>
            <person name="Brooks K."/>
            <person name="Chillingworth T."/>
            <person name="Clark K."/>
            <person name="Doggett J."/>
            <person name="Fraser A."/>
            <person name="Hance Z."/>
            <person name="Hauser H."/>
            <person name="Jagels K."/>
            <person name="Moule S."/>
            <person name="Norbertczak H."/>
            <person name="Ormond D."/>
            <person name="Price C."/>
            <person name="Quail M.A."/>
            <person name="Sanders M."/>
            <person name="Walker D."/>
            <person name="Whitehead S."/>
            <person name="Salmond G.P.C."/>
            <person name="Birch P.R.J."/>
            <person name="Barrell B.G."/>
            <person name="Parkhill J."/>
            <person name="Toth I.K."/>
        </authorList>
    </citation>
    <scope>NUCLEOTIDE SEQUENCE</scope>
    <source>
        <strain evidence="1">SCRI1043</strain>
    </source>
</reference>
<dbReference type="Gene3D" id="3.40.50.300">
    <property type="entry name" value="P-loop containing nucleotide triphosphate hydrolases"/>
    <property type="match status" value="1"/>
</dbReference>
<protein>
    <recommendedName>
        <fullName evidence="3">Shikimate kinase</fullName>
    </recommendedName>
</protein>
<keyword evidence="2" id="KW-1185">Reference proteome</keyword>
<dbReference type="KEGG" id="eca:ECA2890"/>
<dbReference type="RefSeq" id="WP_011094421.1">
    <property type="nucleotide sequence ID" value="NC_004547.2"/>
</dbReference>
<dbReference type="Proteomes" id="UP000007966">
    <property type="component" value="Chromosome"/>
</dbReference>
<dbReference type="SUPFAM" id="SSF52540">
    <property type="entry name" value="P-loop containing nucleoside triphosphate hydrolases"/>
    <property type="match status" value="1"/>
</dbReference>
<evidence type="ECO:0008006" key="3">
    <source>
        <dbReference type="Google" id="ProtNLM"/>
    </source>
</evidence>
<evidence type="ECO:0000313" key="1">
    <source>
        <dbReference type="EMBL" id="CAG75790.1"/>
    </source>
</evidence>
<organism evidence="1 2">
    <name type="scientific">Pectobacterium atrosepticum (strain SCRI 1043 / ATCC BAA-672)</name>
    <name type="common">Erwinia carotovora subsp. atroseptica</name>
    <dbReference type="NCBI Taxonomy" id="218491"/>
    <lineage>
        <taxon>Bacteria</taxon>
        <taxon>Pseudomonadati</taxon>
        <taxon>Pseudomonadota</taxon>
        <taxon>Gammaproteobacteria</taxon>
        <taxon>Enterobacterales</taxon>
        <taxon>Pectobacteriaceae</taxon>
        <taxon>Pectobacterium</taxon>
    </lineage>
</organism>
<dbReference type="InterPro" id="IPR031322">
    <property type="entry name" value="Shikimate/glucono_kinase"/>
</dbReference>
<dbReference type="InterPro" id="IPR027417">
    <property type="entry name" value="P-loop_NTPase"/>
</dbReference>
<dbReference type="Pfam" id="PF01202">
    <property type="entry name" value="SKI"/>
    <property type="match status" value="1"/>
</dbReference>
<dbReference type="HOGENOM" id="CLU_1553810_0_0_6"/>
<evidence type="ECO:0000313" key="2">
    <source>
        <dbReference type="Proteomes" id="UP000007966"/>
    </source>
</evidence>
<accession>Q6D354</accession>
<sequence>MQDMNPIIIREDISRLYGICSNHNFICIEGHTGSGKTTLGTSLSEYLNAKLIDTDLFIKDDPHGSKSYVERIDEDRLSSEIKQRTQSVVLVGICLREVIELLKLSEEMFFIYIKIISTSSNRWMEEYNLDDFSNGKLNTKDIPKAHIDSYRYTLNYEPQSKANVIYERLENL</sequence>
<dbReference type="AlphaFoldDB" id="Q6D354"/>
<name>Q6D354_PECAS</name>
<proteinExistence type="predicted"/>
<gene>
    <name evidence="1" type="ordered locus">ECA2890</name>
</gene>
<dbReference type="EMBL" id="BX950851">
    <property type="protein sequence ID" value="CAG75790.1"/>
    <property type="molecule type" value="Genomic_DNA"/>
</dbReference>